<dbReference type="EMBL" id="LUCM01004608">
    <property type="protein sequence ID" value="KAA0194111.1"/>
    <property type="molecule type" value="Genomic_DNA"/>
</dbReference>
<evidence type="ECO:0000313" key="2">
    <source>
        <dbReference type="EMBL" id="KAA0194111.1"/>
    </source>
</evidence>
<feature type="compositionally biased region" description="Low complexity" evidence="1">
    <location>
        <begin position="162"/>
        <end position="185"/>
    </location>
</feature>
<dbReference type="AlphaFoldDB" id="A0A8E0VMH9"/>
<sequence length="341" mass="37460">METKDLNGIHGSLSDESNEEIFQVLWKEEQTDDQQIKCLILTQCLLNTAATLNLFCRRHGIRFIYTDVYGVFGNMFCDFGVNFVIRDPLGEPPKEFFIGHLEKVGCGAIGCELLKNLALLGVATLGDTDQIASTEQTSSAVVSKAGSGVATTNEDKFPNMGSLSSSSLPGRSQQDQTTTTQTEDTSVPLLHQLQPGAVGDVISDEFVPFTSSTSLTTRPISQRSNAIRHHTGISTVHPTPNRSTSVEEDYGTRQASSSSEMGQSIHAIFTDPILRECLERKISSQDEYRIRDNTNESPSSRIFSSASEHKIPRMSSDELPRSGSETHFSSEWSFVCPYLCS</sequence>
<feature type="compositionally biased region" description="Polar residues" evidence="1">
    <location>
        <begin position="232"/>
        <end position="244"/>
    </location>
</feature>
<feature type="region of interest" description="Disordered" evidence="1">
    <location>
        <begin position="289"/>
        <end position="326"/>
    </location>
</feature>
<dbReference type="Proteomes" id="UP000728185">
    <property type="component" value="Unassembled WGS sequence"/>
</dbReference>
<evidence type="ECO:0000313" key="3">
    <source>
        <dbReference type="Proteomes" id="UP000728185"/>
    </source>
</evidence>
<feature type="compositionally biased region" description="Polar residues" evidence="1">
    <location>
        <begin position="215"/>
        <end position="225"/>
    </location>
</feature>
<gene>
    <name evidence="2" type="ORF">FBUS_04770</name>
</gene>
<feature type="compositionally biased region" description="Polar residues" evidence="1">
    <location>
        <begin position="295"/>
        <end position="306"/>
    </location>
</feature>
<keyword evidence="3" id="KW-1185">Reference proteome</keyword>
<dbReference type="Gene3D" id="3.40.50.12550">
    <property type="entry name" value="Ubiquitin-activating enzyme E1, inactive adenylation domain, subdomain 2"/>
    <property type="match status" value="1"/>
</dbReference>
<organism evidence="2 3">
    <name type="scientific">Fasciolopsis buskii</name>
    <dbReference type="NCBI Taxonomy" id="27845"/>
    <lineage>
        <taxon>Eukaryota</taxon>
        <taxon>Metazoa</taxon>
        <taxon>Spiralia</taxon>
        <taxon>Lophotrochozoa</taxon>
        <taxon>Platyhelminthes</taxon>
        <taxon>Trematoda</taxon>
        <taxon>Digenea</taxon>
        <taxon>Plagiorchiida</taxon>
        <taxon>Echinostomata</taxon>
        <taxon>Echinostomatoidea</taxon>
        <taxon>Fasciolidae</taxon>
        <taxon>Fasciolopsis</taxon>
    </lineage>
</organism>
<feature type="region of interest" description="Disordered" evidence="1">
    <location>
        <begin position="142"/>
        <end position="188"/>
    </location>
</feature>
<dbReference type="OrthoDB" id="6244113at2759"/>
<name>A0A8E0VMH9_9TREM</name>
<reference evidence="2" key="1">
    <citation type="submission" date="2019-05" db="EMBL/GenBank/DDBJ databases">
        <title>Annotation for the trematode Fasciolopsis buski.</title>
        <authorList>
            <person name="Choi Y.-J."/>
        </authorList>
    </citation>
    <scope>NUCLEOTIDE SEQUENCE</scope>
    <source>
        <strain evidence="2">HT</strain>
        <tissue evidence="2">Whole worm</tissue>
    </source>
</reference>
<dbReference type="InterPro" id="IPR035985">
    <property type="entry name" value="Ubiquitin-activating_enz"/>
</dbReference>
<evidence type="ECO:0000256" key="1">
    <source>
        <dbReference type="SAM" id="MobiDB-lite"/>
    </source>
</evidence>
<comment type="caution">
    <text evidence="2">The sequence shown here is derived from an EMBL/GenBank/DDBJ whole genome shotgun (WGS) entry which is preliminary data.</text>
</comment>
<proteinExistence type="predicted"/>
<dbReference type="SUPFAM" id="SSF69572">
    <property type="entry name" value="Activating enzymes of the ubiquitin-like proteins"/>
    <property type="match status" value="2"/>
</dbReference>
<feature type="compositionally biased region" description="Basic and acidic residues" evidence="1">
    <location>
        <begin position="307"/>
        <end position="320"/>
    </location>
</feature>
<protein>
    <submittedName>
        <fullName evidence="2">Ubiquitin modifier-activating enzyme 6</fullName>
    </submittedName>
</protein>
<dbReference type="GO" id="GO:0008641">
    <property type="term" value="F:ubiquitin-like modifier activating enzyme activity"/>
    <property type="evidence" value="ECO:0007669"/>
    <property type="project" value="InterPro"/>
</dbReference>
<feature type="region of interest" description="Disordered" evidence="1">
    <location>
        <begin position="215"/>
        <end position="247"/>
    </location>
</feature>
<accession>A0A8E0VMH9</accession>